<dbReference type="PANTHER" id="PTHR30055">
    <property type="entry name" value="HTH-TYPE TRANSCRIPTIONAL REGULATOR RUTR"/>
    <property type="match status" value="1"/>
</dbReference>
<dbReference type="GO" id="GO:0003700">
    <property type="term" value="F:DNA-binding transcription factor activity"/>
    <property type="evidence" value="ECO:0007669"/>
    <property type="project" value="TreeGrafter"/>
</dbReference>
<dbReference type="PANTHER" id="PTHR30055:SF226">
    <property type="entry name" value="HTH-TYPE TRANSCRIPTIONAL REGULATOR PKSA"/>
    <property type="match status" value="1"/>
</dbReference>
<comment type="caution">
    <text evidence="4">The sequence shown here is derived from an EMBL/GenBank/DDBJ whole genome shotgun (WGS) entry which is preliminary data.</text>
</comment>
<dbReference type="Pfam" id="PF00440">
    <property type="entry name" value="TetR_N"/>
    <property type="match status" value="1"/>
</dbReference>
<accession>A0A087ECG5</accession>
<dbReference type="GO" id="GO:0000976">
    <property type="term" value="F:transcription cis-regulatory region binding"/>
    <property type="evidence" value="ECO:0007669"/>
    <property type="project" value="TreeGrafter"/>
</dbReference>
<proteinExistence type="predicted"/>
<keyword evidence="5" id="KW-1185">Reference proteome</keyword>
<dbReference type="Gene3D" id="1.10.357.10">
    <property type="entry name" value="Tetracycline Repressor, domain 2"/>
    <property type="match status" value="1"/>
</dbReference>
<dbReference type="OrthoDB" id="3196926at2"/>
<dbReference type="EMBL" id="JGZU01000015">
    <property type="protein sequence ID" value="KFJ05466.1"/>
    <property type="molecule type" value="Genomic_DNA"/>
</dbReference>
<reference evidence="4 5" key="1">
    <citation type="submission" date="2014-03" db="EMBL/GenBank/DDBJ databases">
        <title>Genomics of Bifidobacteria.</title>
        <authorList>
            <person name="Ventura M."/>
            <person name="Milani C."/>
            <person name="Lugli G.A."/>
        </authorList>
    </citation>
    <scope>NUCLEOTIDE SEQUENCE [LARGE SCALE GENOMIC DNA]</scope>
    <source>
        <strain evidence="4 5">JCM 13495</strain>
    </source>
</reference>
<dbReference type="RefSeq" id="WP_051264297.1">
    <property type="nucleotide sequence ID" value="NZ_JAXEUP010000026.1"/>
</dbReference>
<evidence type="ECO:0000259" key="3">
    <source>
        <dbReference type="PROSITE" id="PS50977"/>
    </source>
</evidence>
<gene>
    <name evidence="4" type="ORF">BITS_0138</name>
</gene>
<protein>
    <submittedName>
        <fullName evidence="4">Transcriptional regulator</fullName>
    </submittedName>
</protein>
<evidence type="ECO:0000313" key="4">
    <source>
        <dbReference type="EMBL" id="KFJ05466.1"/>
    </source>
</evidence>
<dbReference type="eggNOG" id="COG1309">
    <property type="taxonomic scope" value="Bacteria"/>
</dbReference>
<dbReference type="PROSITE" id="PS01081">
    <property type="entry name" value="HTH_TETR_1"/>
    <property type="match status" value="1"/>
</dbReference>
<name>A0A087ECG5_9BIFI</name>
<dbReference type="SUPFAM" id="SSF46689">
    <property type="entry name" value="Homeodomain-like"/>
    <property type="match status" value="1"/>
</dbReference>
<evidence type="ECO:0000256" key="1">
    <source>
        <dbReference type="ARBA" id="ARBA00023125"/>
    </source>
</evidence>
<dbReference type="InterPro" id="IPR050109">
    <property type="entry name" value="HTH-type_TetR-like_transc_reg"/>
</dbReference>
<dbReference type="AlphaFoldDB" id="A0A087ECG5"/>
<evidence type="ECO:0000313" key="5">
    <source>
        <dbReference type="Proteomes" id="UP000029080"/>
    </source>
</evidence>
<dbReference type="PRINTS" id="PR00455">
    <property type="entry name" value="HTHTETR"/>
</dbReference>
<dbReference type="InterPro" id="IPR001647">
    <property type="entry name" value="HTH_TetR"/>
</dbReference>
<evidence type="ECO:0000256" key="2">
    <source>
        <dbReference type="PROSITE-ProRule" id="PRU00335"/>
    </source>
</evidence>
<dbReference type="InterPro" id="IPR023772">
    <property type="entry name" value="DNA-bd_HTH_TetR-type_CS"/>
</dbReference>
<feature type="DNA-binding region" description="H-T-H motif" evidence="2">
    <location>
        <begin position="36"/>
        <end position="55"/>
    </location>
</feature>
<feature type="domain" description="HTH tetR-type" evidence="3">
    <location>
        <begin position="13"/>
        <end position="73"/>
    </location>
</feature>
<dbReference type="Proteomes" id="UP000029080">
    <property type="component" value="Unassembled WGS sequence"/>
</dbReference>
<dbReference type="InterPro" id="IPR009057">
    <property type="entry name" value="Homeodomain-like_sf"/>
</dbReference>
<dbReference type="PROSITE" id="PS50977">
    <property type="entry name" value="HTH_TETR_2"/>
    <property type="match status" value="1"/>
</dbReference>
<keyword evidence="1 2" id="KW-0238">DNA-binding</keyword>
<organism evidence="4 5">
    <name type="scientific">Bifidobacterium tsurumiense</name>
    <dbReference type="NCBI Taxonomy" id="356829"/>
    <lineage>
        <taxon>Bacteria</taxon>
        <taxon>Bacillati</taxon>
        <taxon>Actinomycetota</taxon>
        <taxon>Actinomycetes</taxon>
        <taxon>Bifidobacteriales</taxon>
        <taxon>Bifidobacteriaceae</taxon>
        <taxon>Bifidobacterium</taxon>
    </lineage>
</organism>
<dbReference type="STRING" id="356829.BITS_0138"/>
<sequence>MPNKPNFSRQSPEQRQAQIIAVAARHFARDGVAGASISAIAQEAGITRALVYHYFPSKEQLFAAVLQHESKQLLMDTEPDSGKSARDNIEQMLRTMFERIAERDGLFQKTCDVTNRFTLDAIYMAYCTNHASQQQRILELLDLEDSDAIRDRIGAWMVFCEYLAHESPQRNASELDEIIALCLSTLEHILATKLD</sequence>